<evidence type="ECO:0000256" key="1">
    <source>
        <dbReference type="SAM" id="Phobius"/>
    </source>
</evidence>
<name>A0ABM4DG99_HYDVU</name>
<keyword evidence="1" id="KW-1133">Transmembrane helix</keyword>
<feature type="transmembrane region" description="Helical" evidence="1">
    <location>
        <begin position="6"/>
        <end position="30"/>
    </location>
</feature>
<dbReference type="Proteomes" id="UP001652625">
    <property type="component" value="Chromosome 14"/>
</dbReference>
<reference evidence="3" key="1">
    <citation type="submission" date="2025-08" db="UniProtKB">
        <authorList>
            <consortium name="RefSeq"/>
        </authorList>
    </citation>
    <scope>IDENTIFICATION</scope>
</reference>
<keyword evidence="2" id="KW-1185">Reference proteome</keyword>
<accession>A0ABM4DG99</accession>
<organism evidence="2 3">
    <name type="scientific">Hydra vulgaris</name>
    <name type="common">Hydra</name>
    <name type="synonym">Hydra attenuata</name>
    <dbReference type="NCBI Taxonomy" id="6087"/>
    <lineage>
        <taxon>Eukaryota</taxon>
        <taxon>Metazoa</taxon>
        <taxon>Cnidaria</taxon>
        <taxon>Hydrozoa</taxon>
        <taxon>Hydroidolina</taxon>
        <taxon>Anthoathecata</taxon>
        <taxon>Aplanulata</taxon>
        <taxon>Hydridae</taxon>
        <taxon>Hydra</taxon>
    </lineage>
</organism>
<keyword evidence="1" id="KW-0472">Membrane</keyword>
<proteinExistence type="predicted"/>
<keyword evidence="1" id="KW-0812">Transmembrane</keyword>
<evidence type="ECO:0000313" key="2">
    <source>
        <dbReference type="Proteomes" id="UP001652625"/>
    </source>
</evidence>
<dbReference type="RefSeq" id="XP_065673453.1">
    <property type="nucleotide sequence ID" value="XM_065817381.1"/>
</dbReference>
<evidence type="ECO:0000313" key="3">
    <source>
        <dbReference type="RefSeq" id="XP_065673453.1"/>
    </source>
</evidence>
<protein>
    <submittedName>
        <fullName evidence="3">Uncharacterized protein LOC105845907 isoform X2</fullName>
    </submittedName>
</protein>
<gene>
    <name evidence="3" type="primary">LOC105845907</name>
</gene>
<dbReference type="GeneID" id="105845907"/>
<sequence length="128" mass="14033">MVLGTNGSIIIGVIIGTLVLVVVGILIFFVRRRKSKKAVSPKSFVEIAVISPAVEATNTHNGNTNDKNNDVAVQFDDSLGKNNPFIESIDLSVEIQKHFNTLPRSPGRIRGKFENIFQTEILTADKVE</sequence>